<protein>
    <submittedName>
        <fullName evidence="4">Gfo/Idh/MocA family oxidoreductase</fullName>
    </submittedName>
</protein>
<dbReference type="Pfam" id="PF22725">
    <property type="entry name" value="GFO_IDH_MocA_C3"/>
    <property type="match status" value="1"/>
</dbReference>
<dbReference type="InterPro" id="IPR050463">
    <property type="entry name" value="Gfo/Idh/MocA_oxidrdct_glycsds"/>
</dbReference>
<dbReference type="PANTHER" id="PTHR43818:SF11">
    <property type="entry name" value="BCDNA.GH03377"/>
    <property type="match status" value="1"/>
</dbReference>
<dbReference type="InterPro" id="IPR036291">
    <property type="entry name" value="NAD(P)-bd_dom_sf"/>
</dbReference>
<dbReference type="GO" id="GO:0000166">
    <property type="term" value="F:nucleotide binding"/>
    <property type="evidence" value="ECO:0007669"/>
    <property type="project" value="InterPro"/>
</dbReference>
<keyword evidence="1" id="KW-0560">Oxidoreductase</keyword>
<dbReference type="EMBL" id="CP065959">
    <property type="protein sequence ID" value="QQC92349.1"/>
    <property type="molecule type" value="Genomic_DNA"/>
</dbReference>
<dbReference type="InterPro" id="IPR055170">
    <property type="entry name" value="GFO_IDH_MocA-like_dom"/>
</dbReference>
<gene>
    <name evidence="4" type="ORF">I8755_31095</name>
</gene>
<dbReference type="Pfam" id="PF01408">
    <property type="entry name" value="GFO_IDH_MocA"/>
    <property type="match status" value="1"/>
</dbReference>
<dbReference type="PANTHER" id="PTHR43818">
    <property type="entry name" value="BCDNA.GH03377"/>
    <property type="match status" value="1"/>
</dbReference>
<proteinExistence type="predicted"/>
<dbReference type="Proteomes" id="UP000596130">
    <property type="component" value="Chromosome"/>
</dbReference>
<dbReference type="Gene3D" id="3.30.360.10">
    <property type="entry name" value="Dihydrodipicolinate Reductase, domain 2"/>
    <property type="match status" value="1"/>
</dbReference>
<evidence type="ECO:0000313" key="4">
    <source>
        <dbReference type="EMBL" id="QQC92349.1"/>
    </source>
</evidence>
<dbReference type="AlphaFoldDB" id="A0A7T4PLL9"/>
<evidence type="ECO:0000259" key="3">
    <source>
        <dbReference type="Pfam" id="PF22725"/>
    </source>
</evidence>
<evidence type="ECO:0000259" key="2">
    <source>
        <dbReference type="Pfam" id="PF01408"/>
    </source>
</evidence>
<dbReference type="RefSeq" id="WP_198504119.1">
    <property type="nucleotide sequence ID" value="NZ_CP065959.1"/>
</dbReference>
<evidence type="ECO:0000256" key="1">
    <source>
        <dbReference type="ARBA" id="ARBA00023002"/>
    </source>
</evidence>
<organism evidence="4 5">
    <name type="scientific">Streptomyces alfalfae</name>
    <dbReference type="NCBI Taxonomy" id="1642299"/>
    <lineage>
        <taxon>Bacteria</taxon>
        <taxon>Bacillati</taxon>
        <taxon>Actinomycetota</taxon>
        <taxon>Actinomycetes</taxon>
        <taxon>Kitasatosporales</taxon>
        <taxon>Streptomycetaceae</taxon>
        <taxon>Streptomyces</taxon>
    </lineage>
</organism>
<sequence length="353" mass="36740">MRWGIAGHGDIVTRRALPALRALGEEPAVLWGRDAHRAARVAERYGVPRSGADPGVLLRGVDAVYVATPVAAHVPLAAAALDAGLPVLVEKPLAGGLGSPGLGSPGLGGGGLGRGGGPAWRCAGVAYYRRLAPAVRRLRAELRGWTPERVEVRFRCAFAPGPDDPMRWRTDPAVSGGGVLADAGSHRVDLLLHLFGRPLEVSARLTDRFPAGAERRADLTLRWPHGLTARCVMAWGEGAPVDRLELHGEGRTVTLDPLDEGRLAGLDVRGGGRLAGLGRGEEGAPGADSGVLLLPPFANPHQPLFADFAEAVGEGRAPVCPLAEGRLVDDVIVAAGRSSAAGGRPTPLRCTRP</sequence>
<dbReference type="InterPro" id="IPR000683">
    <property type="entry name" value="Gfo/Idh/MocA-like_OxRdtase_N"/>
</dbReference>
<name>A0A7T4PLL9_9ACTN</name>
<feature type="domain" description="Gfo/Idh/MocA-like oxidoreductase N-terminal" evidence="2">
    <location>
        <begin position="1"/>
        <end position="94"/>
    </location>
</feature>
<dbReference type="SUPFAM" id="SSF55347">
    <property type="entry name" value="Glyceraldehyde-3-phosphate dehydrogenase-like, C-terminal domain"/>
    <property type="match status" value="1"/>
</dbReference>
<evidence type="ECO:0000313" key="5">
    <source>
        <dbReference type="Proteomes" id="UP000596130"/>
    </source>
</evidence>
<accession>A0A7T4PLL9</accession>
<dbReference type="SUPFAM" id="SSF51735">
    <property type="entry name" value="NAD(P)-binding Rossmann-fold domains"/>
    <property type="match status" value="1"/>
</dbReference>
<dbReference type="GO" id="GO:0016491">
    <property type="term" value="F:oxidoreductase activity"/>
    <property type="evidence" value="ECO:0007669"/>
    <property type="project" value="UniProtKB-KW"/>
</dbReference>
<dbReference type="Gene3D" id="3.40.50.720">
    <property type="entry name" value="NAD(P)-binding Rossmann-like Domain"/>
    <property type="match status" value="1"/>
</dbReference>
<feature type="domain" description="GFO/IDH/MocA-like oxidoreductase" evidence="3">
    <location>
        <begin position="149"/>
        <end position="252"/>
    </location>
</feature>
<reference evidence="4 5" key="1">
    <citation type="submission" date="2020-12" db="EMBL/GenBank/DDBJ databases">
        <title>Identification and biosynthesis of polyene macrolides produced by Streptomyces alfalfae Men-myco-93-63.</title>
        <authorList>
            <person name="Liu D."/>
            <person name="Li Y."/>
            <person name="Liu L."/>
            <person name="Han X."/>
            <person name="Shen F."/>
        </authorList>
    </citation>
    <scope>NUCLEOTIDE SEQUENCE [LARGE SCALE GENOMIC DNA]</scope>
    <source>
        <strain evidence="4 5">Men-myco-93-63</strain>
    </source>
</reference>